<gene>
    <name evidence="4" type="ORF">N8A98_17290</name>
</gene>
<evidence type="ECO:0000256" key="1">
    <source>
        <dbReference type="ARBA" id="ARBA00022801"/>
    </source>
</evidence>
<dbReference type="Proteomes" id="UP001061862">
    <property type="component" value="Chromosome"/>
</dbReference>
<evidence type="ECO:0000313" key="5">
    <source>
        <dbReference type="Proteomes" id="UP001061862"/>
    </source>
</evidence>
<dbReference type="PANTHER" id="PTHR12304">
    <property type="entry name" value="INOSINE-URIDINE PREFERRING NUCLEOSIDE HYDROLASE"/>
    <property type="match status" value="1"/>
</dbReference>
<dbReference type="Pfam" id="PF01156">
    <property type="entry name" value="IU_nuc_hydro"/>
    <property type="match status" value="1"/>
</dbReference>
<dbReference type="PANTHER" id="PTHR12304:SF4">
    <property type="entry name" value="URIDINE NUCLEOSIDASE"/>
    <property type="match status" value="1"/>
</dbReference>
<dbReference type="InterPro" id="IPR001910">
    <property type="entry name" value="Inosine/uridine_hydrolase_dom"/>
</dbReference>
<evidence type="ECO:0000313" key="4">
    <source>
        <dbReference type="EMBL" id="UXN68981.1"/>
    </source>
</evidence>
<keyword evidence="5" id="KW-1185">Reference proteome</keyword>
<keyword evidence="1 4" id="KW-0378">Hydrolase</keyword>
<reference evidence="4 5" key="1">
    <citation type="submission" date="2022-09" db="EMBL/GenBank/DDBJ databases">
        <title>Interaction between co-microsymbionts with complementary sets of symbiotic genes in legume-rhizobium systems.</title>
        <authorList>
            <person name="Safronova V."/>
            <person name="Sazanova A."/>
            <person name="Afonin A."/>
            <person name="Chirak E."/>
        </authorList>
    </citation>
    <scope>NUCLEOTIDE SEQUENCE [LARGE SCALE GENOMIC DNA]</scope>
    <source>
        <strain evidence="4 5">A18/4-1</strain>
    </source>
</reference>
<proteinExistence type="predicted"/>
<sequence length="309" mass="31893">MTNRRIIIDTDPGLDDAVAILHALNCGRFDVLGLTTVAGNIGIDNTTRNAGRLLAAMGRSDIPVIIGAAKPLRRWGIDVVAVHGADGVQGLVLPEPAVEPLPDAVAWMAARLLAEPSGTIDILALGPLTNIAQLITSHPAAAARIGQVIAMGGAVDEPGNIGARSEFNFATDPEAADIVFRAGLDLTLVPLDVTRKVRADATWMNSLRGTTAGTIAADVIALYFGDGRQSRPLHDPCVMLLALDSSLFGIEERHLAVDLGDDGDAGALKPARAGVPPVKVAMHVNAEGALALLATGLGPSSPPAPESRP</sequence>
<dbReference type="InterPro" id="IPR015910">
    <property type="entry name" value="I/U_nuclsd_hydro_CS"/>
</dbReference>
<protein>
    <submittedName>
        <fullName evidence="4">Nucleoside hydrolase</fullName>
    </submittedName>
</protein>
<dbReference type="InterPro" id="IPR036452">
    <property type="entry name" value="Ribo_hydro-like"/>
</dbReference>
<dbReference type="InterPro" id="IPR023186">
    <property type="entry name" value="IUNH"/>
</dbReference>
<dbReference type="PROSITE" id="PS01247">
    <property type="entry name" value="IUNH"/>
    <property type="match status" value="1"/>
</dbReference>
<keyword evidence="2" id="KW-0326">Glycosidase</keyword>
<organism evidence="4 5">
    <name type="scientific">Devosia neptuniae</name>
    <dbReference type="NCBI Taxonomy" id="191302"/>
    <lineage>
        <taxon>Bacteria</taxon>
        <taxon>Pseudomonadati</taxon>
        <taxon>Pseudomonadota</taxon>
        <taxon>Alphaproteobacteria</taxon>
        <taxon>Hyphomicrobiales</taxon>
        <taxon>Devosiaceae</taxon>
        <taxon>Devosia</taxon>
    </lineage>
</organism>
<dbReference type="SUPFAM" id="SSF53590">
    <property type="entry name" value="Nucleoside hydrolase"/>
    <property type="match status" value="1"/>
</dbReference>
<evidence type="ECO:0000256" key="2">
    <source>
        <dbReference type="ARBA" id="ARBA00023295"/>
    </source>
</evidence>
<dbReference type="RefSeq" id="WP_262167126.1">
    <property type="nucleotide sequence ID" value="NZ_CP104965.1"/>
</dbReference>
<dbReference type="Gene3D" id="3.90.245.10">
    <property type="entry name" value="Ribonucleoside hydrolase-like"/>
    <property type="match status" value="1"/>
</dbReference>
<dbReference type="EMBL" id="CP104965">
    <property type="protein sequence ID" value="UXN68981.1"/>
    <property type="molecule type" value="Genomic_DNA"/>
</dbReference>
<dbReference type="GO" id="GO:0016787">
    <property type="term" value="F:hydrolase activity"/>
    <property type="evidence" value="ECO:0007669"/>
    <property type="project" value="UniProtKB-KW"/>
</dbReference>
<evidence type="ECO:0000259" key="3">
    <source>
        <dbReference type="Pfam" id="PF01156"/>
    </source>
</evidence>
<name>A0ABY6CDD3_9HYPH</name>
<accession>A0ABY6CDD3</accession>
<feature type="domain" description="Inosine/uridine-preferring nucleoside hydrolase" evidence="3">
    <location>
        <begin position="6"/>
        <end position="288"/>
    </location>
</feature>